<evidence type="ECO:0000313" key="2">
    <source>
        <dbReference type="EMBL" id="JAP59879.1"/>
    </source>
</evidence>
<sequence>MAHTPIRFEEIGYNFGFTQINPNSSKGYYVVYRLFMQRMEEGSLVLIRGNEDKIVLKDIEGPVEEREKVTIFCPDIKNFYKFNLNHKLVGFSIQANRRSKTGYWLLAFEREGQLQAFCDFLTWVVYGRLPRRRQAVRHTYSPISRGRWPVRQSQASSRSRHYSSDSFYCTSCERPRPQRCASCTGKQTHYSYY</sequence>
<proteinExistence type="predicted"/>
<reference evidence="2" key="1">
    <citation type="submission" date="2016-01" db="EMBL/GenBank/DDBJ databases">
        <title>Reference transcriptome for the parasite Schistocephalus solidus: insights into the molecular evolution of parasitism.</title>
        <authorList>
            <person name="Hebert F.O."/>
            <person name="Grambauer S."/>
            <person name="Barber I."/>
            <person name="Landry C.R."/>
            <person name="Aubin-Horth N."/>
        </authorList>
    </citation>
    <scope>NUCLEOTIDE SEQUENCE</scope>
</reference>
<dbReference type="EMBL" id="GEEE01003346">
    <property type="protein sequence ID" value="JAP59879.1"/>
    <property type="molecule type" value="Transcribed_RNA"/>
</dbReference>
<feature type="domain" description="DUF5737" evidence="1">
    <location>
        <begin position="28"/>
        <end position="125"/>
    </location>
</feature>
<dbReference type="InterPro" id="IPR043798">
    <property type="entry name" value="DUF5737"/>
</dbReference>
<name>A0A0V0J2Z4_SCHSO</name>
<dbReference type="AlphaFoldDB" id="A0A0V0J2Z4"/>
<evidence type="ECO:0000259" key="1">
    <source>
        <dbReference type="Pfam" id="PF19008"/>
    </source>
</evidence>
<gene>
    <name evidence="2" type="ORF">TR156429</name>
</gene>
<dbReference type="Pfam" id="PF19008">
    <property type="entry name" value="DUF5737"/>
    <property type="match status" value="1"/>
</dbReference>
<organism evidence="2">
    <name type="scientific">Schistocephalus solidus</name>
    <name type="common">Tapeworm</name>
    <dbReference type="NCBI Taxonomy" id="70667"/>
    <lineage>
        <taxon>Eukaryota</taxon>
        <taxon>Metazoa</taxon>
        <taxon>Spiralia</taxon>
        <taxon>Lophotrochozoa</taxon>
        <taxon>Platyhelminthes</taxon>
        <taxon>Cestoda</taxon>
        <taxon>Eucestoda</taxon>
        <taxon>Diphyllobothriidea</taxon>
        <taxon>Diphyllobothriidae</taxon>
        <taxon>Schistocephalus</taxon>
    </lineage>
</organism>
<protein>
    <recommendedName>
        <fullName evidence="1">DUF5737 domain-containing protein</fullName>
    </recommendedName>
</protein>
<accession>A0A0V0J2Z4</accession>